<dbReference type="SUPFAM" id="SSF50129">
    <property type="entry name" value="GroES-like"/>
    <property type="match status" value="1"/>
</dbReference>
<gene>
    <name evidence="4" type="ORF">HUK84_06385</name>
</gene>
<dbReference type="PANTHER" id="PTHR44154">
    <property type="entry name" value="QUINONE OXIDOREDUCTASE"/>
    <property type="match status" value="1"/>
</dbReference>
<proteinExistence type="inferred from homology"/>
<evidence type="ECO:0000259" key="3">
    <source>
        <dbReference type="SMART" id="SM00829"/>
    </source>
</evidence>
<name>A0A7Y7IUW8_9PROT</name>
<keyword evidence="2" id="KW-0479">Metal-binding</keyword>
<evidence type="ECO:0000313" key="4">
    <source>
        <dbReference type="EMBL" id="NVN10776.1"/>
    </source>
</evidence>
<evidence type="ECO:0000256" key="2">
    <source>
        <dbReference type="RuleBase" id="RU364000"/>
    </source>
</evidence>
<dbReference type="InterPro" id="IPR014182">
    <property type="entry name" value="ADH_Zn_typ-1"/>
</dbReference>
<sequence>MRAVGYLPPLPIDHPDALQDIDLPRPVPQGRDLLVEVRAVSVNPVDTKMRRNAAPEAGTWGVLGWDASGIVVATGPQVTGFSVGDPVFYAGALQRPGTNAAFHLVDERIVGHKPRSLSWAGAAALPLTAITAWEMLFDRLDVRRAVPGASPSILIVGGAGGVGSIAIQLLRALTDLTVIATASRPETQAWVRDLGAHHVVDHTAPLAAQVAALATGAPGFVFSTTQTEQHAGDIVDLLAPQGHFGLIDDPARLDALPLKRKSLSLHWEFMFTRPLFGTADLAGQGALLNEIASLVDAGRIRTTLADHFGTINAANLRKAHMLLESGKAKGKIVLEGFA</sequence>
<dbReference type="EMBL" id="JABXXP010000074">
    <property type="protein sequence ID" value="NVN10776.1"/>
    <property type="molecule type" value="Genomic_DNA"/>
</dbReference>
<organism evidence="4 5">
    <name type="scientific">Nguyenibacter vanlangensis</name>
    <dbReference type="NCBI Taxonomy" id="1216886"/>
    <lineage>
        <taxon>Bacteria</taxon>
        <taxon>Pseudomonadati</taxon>
        <taxon>Pseudomonadota</taxon>
        <taxon>Alphaproteobacteria</taxon>
        <taxon>Acetobacterales</taxon>
        <taxon>Acetobacteraceae</taxon>
        <taxon>Nguyenibacter</taxon>
    </lineage>
</organism>
<dbReference type="Pfam" id="PF13602">
    <property type="entry name" value="ADH_zinc_N_2"/>
    <property type="match status" value="1"/>
</dbReference>
<dbReference type="NCBIfam" id="TIGR02817">
    <property type="entry name" value="adh_fam_1"/>
    <property type="match status" value="1"/>
</dbReference>
<reference evidence="4 5" key="1">
    <citation type="submission" date="2020-06" db="EMBL/GenBank/DDBJ databases">
        <title>Description of novel acetic acid bacteria.</title>
        <authorList>
            <person name="Sombolestani A."/>
        </authorList>
    </citation>
    <scope>NUCLEOTIDE SEQUENCE [LARGE SCALE GENOMIC DNA]</scope>
    <source>
        <strain evidence="4 5">LMG 31431</strain>
    </source>
</reference>
<evidence type="ECO:0000256" key="1">
    <source>
        <dbReference type="ARBA" id="ARBA00022857"/>
    </source>
</evidence>
<dbReference type="Gene3D" id="3.90.180.10">
    <property type="entry name" value="Medium-chain alcohol dehydrogenases, catalytic domain"/>
    <property type="match status" value="1"/>
</dbReference>
<accession>A0A7Y7IUW8</accession>
<dbReference type="PANTHER" id="PTHR44154:SF1">
    <property type="entry name" value="QUINONE OXIDOREDUCTASE"/>
    <property type="match status" value="1"/>
</dbReference>
<protein>
    <recommendedName>
        <fullName evidence="2">Zinc-type alcohol dehydrogenase-like protein</fullName>
    </recommendedName>
</protein>
<dbReference type="Gene3D" id="3.40.50.720">
    <property type="entry name" value="NAD(P)-binding Rossmann-like Domain"/>
    <property type="match status" value="1"/>
</dbReference>
<evidence type="ECO:0000313" key="5">
    <source>
        <dbReference type="Proteomes" id="UP000534870"/>
    </source>
</evidence>
<keyword evidence="2" id="KW-0560">Oxidoreductase</keyword>
<dbReference type="InterPro" id="IPR013154">
    <property type="entry name" value="ADH-like_N"/>
</dbReference>
<keyword evidence="2" id="KW-0862">Zinc</keyword>
<dbReference type="Pfam" id="PF08240">
    <property type="entry name" value="ADH_N"/>
    <property type="match status" value="1"/>
</dbReference>
<dbReference type="CDD" id="cd08252">
    <property type="entry name" value="AL_MDR"/>
    <property type="match status" value="1"/>
</dbReference>
<dbReference type="GO" id="GO:0016491">
    <property type="term" value="F:oxidoreductase activity"/>
    <property type="evidence" value="ECO:0007669"/>
    <property type="project" value="UniProtKB-KW"/>
</dbReference>
<dbReference type="InterPro" id="IPR051603">
    <property type="entry name" value="Zinc-ADH_QOR/CCCR"/>
</dbReference>
<dbReference type="InterPro" id="IPR011032">
    <property type="entry name" value="GroES-like_sf"/>
</dbReference>
<comment type="caution">
    <text evidence="4">The sequence shown here is derived from an EMBL/GenBank/DDBJ whole genome shotgun (WGS) entry which is preliminary data.</text>
</comment>
<dbReference type="AlphaFoldDB" id="A0A7Y7IUW8"/>
<dbReference type="RefSeq" id="WP_176639535.1">
    <property type="nucleotide sequence ID" value="NZ_JABXXP010000074.1"/>
</dbReference>
<dbReference type="InterPro" id="IPR036291">
    <property type="entry name" value="NAD(P)-bd_dom_sf"/>
</dbReference>
<dbReference type="Proteomes" id="UP000534870">
    <property type="component" value="Unassembled WGS sequence"/>
</dbReference>
<dbReference type="GO" id="GO:0008270">
    <property type="term" value="F:zinc ion binding"/>
    <property type="evidence" value="ECO:0007669"/>
    <property type="project" value="InterPro"/>
</dbReference>
<dbReference type="SMART" id="SM00829">
    <property type="entry name" value="PKS_ER"/>
    <property type="match status" value="1"/>
</dbReference>
<dbReference type="SUPFAM" id="SSF51735">
    <property type="entry name" value="NAD(P)-binding Rossmann-fold domains"/>
    <property type="match status" value="1"/>
</dbReference>
<dbReference type="InterPro" id="IPR020843">
    <property type="entry name" value="ER"/>
</dbReference>
<feature type="domain" description="Enoyl reductase (ER)" evidence="3">
    <location>
        <begin position="16"/>
        <end position="334"/>
    </location>
</feature>
<keyword evidence="1" id="KW-0521">NADP</keyword>
<comment type="similarity">
    <text evidence="2">Belongs to the zinc-containing alcohol dehydrogenase family. Quinone oxidoreductase subfamily.</text>
</comment>